<evidence type="ECO:0000313" key="3">
    <source>
        <dbReference type="Proteomes" id="UP000000752"/>
    </source>
</evidence>
<dbReference type="Gene3D" id="3.40.5.50">
    <property type="match status" value="1"/>
</dbReference>
<dbReference type="Proteomes" id="UP000000752">
    <property type="component" value="Chromosome"/>
</dbReference>
<name>O58399_PYRHO</name>
<dbReference type="Pfam" id="PF22090">
    <property type="entry name" value="Gins51_C"/>
    <property type="match status" value="1"/>
</dbReference>
<dbReference type="EnsemblBacteria" id="BAA29757">
    <property type="protein sequence ID" value="BAA29757"/>
    <property type="gene ID" value="BAA29757"/>
</dbReference>
<gene>
    <name evidence="2" type="ordered locus">PH0666</name>
</gene>
<dbReference type="Gene3D" id="1.20.58.1030">
    <property type="match status" value="1"/>
</dbReference>
<evidence type="ECO:0000313" key="2">
    <source>
        <dbReference type="EMBL" id="BAA29757.1"/>
    </source>
</evidence>
<dbReference type="InterPro" id="IPR054314">
    <property type="entry name" value="Gins51_C"/>
</dbReference>
<dbReference type="AlphaFoldDB" id="O58399"/>
<dbReference type="KEGG" id="pho:PH0666"/>
<dbReference type="eggNOG" id="arCOG00551">
    <property type="taxonomic scope" value="Archaea"/>
</dbReference>
<keyword evidence="3" id="KW-1185">Reference proteome</keyword>
<dbReference type="STRING" id="70601.gene:9377610"/>
<accession>O58399</accession>
<dbReference type="InterPro" id="IPR016745">
    <property type="entry name" value="Gins51"/>
</dbReference>
<sequence length="189" mass="21751">MGIQMDIEVLRRLLERELSSEELTEIDEEFYRDLASFRKALELNAERYEERGEDIEKRLYLAQLSLVQSIAREILKIRLHKIVDMAFEGVPKNLVGDEKKIFAVLSAFINGEPISIETTEVEVKEEKVESKTPSGFLELYLLKSDIPRIIDENLNEYGPFKAGDLVTLPRSIGNVLVKREVAEKITIRI</sequence>
<dbReference type="CDD" id="cd11714">
    <property type="entry name" value="GINS_A_archaea"/>
    <property type="match status" value="1"/>
</dbReference>
<proteinExistence type="predicted"/>
<organism evidence="2 3">
    <name type="scientific">Pyrococcus horikoshii (strain ATCC 700860 / DSM 12428 / JCM 9974 / NBRC 100139 / OT-3)</name>
    <dbReference type="NCBI Taxonomy" id="70601"/>
    <lineage>
        <taxon>Archaea</taxon>
        <taxon>Methanobacteriati</taxon>
        <taxon>Methanobacteriota</taxon>
        <taxon>Thermococci</taxon>
        <taxon>Thermococcales</taxon>
        <taxon>Thermococcaceae</taxon>
        <taxon>Pyrococcus</taxon>
    </lineage>
</organism>
<evidence type="ECO:0000259" key="1">
    <source>
        <dbReference type="Pfam" id="PF22090"/>
    </source>
</evidence>
<reference evidence="2 3" key="1">
    <citation type="journal article" date="1998" name="DNA Res.">
        <title>Complete sequence and gene organization of the genome of a hyper-thermophilic archaebacterium, Pyrococcus horikoshii OT3.</title>
        <authorList>
            <person name="Kawarabayasi Y."/>
            <person name="Sawada M."/>
            <person name="Horikawa H."/>
            <person name="Haikawa Y."/>
            <person name="Hino Y."/>
            <person name="Yamamoto S."/>
            <person name="Sekine M."/>
            <person name="Baba S."/>
            <person name="Kosugi H."/>
            <person name="Hosoyama A."/>
            <person name="Nagai Y."/>
            <person name="Sakai M."/>
            <person name="Ogura K."/>
            <person name="Otuka R."/>
            <person name="Nakazawa H."/>
            <person name="Takamiya M."/>
            <person name="Ohfuku Y."/>
            <person name="Funahashi T."/>
            <person name="Tanaka T."/>
            <person name="Kudoh Y."/>
            <person name="Yamazaki J."/>
            <person name="Kushida N."/>
            <person name="Oguchi A."/>
            <person name="Aoki K."/>
            <person name="Nakamura Y."/>
            <person name="Robb T.F."/>
            <person name="Horikoshi K."/>
            <person name="Masuchi Y."/>
            <person name="Shizuya H."/>
            <person name="Kikuchi H."/>
        </authorList>
    </citation>
    <scope>NUCLEOTIDE SEQUENCE [LARGE SCALE GENOMIC DNA]</scope>
    <source>
        <strain evidence="3">ATCC 700860 / DSM 12428 / JCM 9974 / NBRC 100139 / OT-3</strain>
    </source>
</reference>
<dbReference type="PIRSF" id="PIRSF019075">
    <property type="entry name" value="UCP019075"/>
    <property type="match status" value="1"/>
</dbReference>
<dbReference type="EMBL" id="BA000001">
    <property type="protein sequence ID" value="BAA29757.1"/>
    <property type="molecule type" value="Genomic_DNA"/>
</dbReference>
<dbReference type="CDD" id="cd21695">
    <property type="entry name" value="GINS_B_archaea_Gins51"/>
    <property type="match status" value="1"/>
</dbReference>
<feature type="domain" description="Gins51 C-terminal" evidence="1">
    <location>
        <begin position="139"/>
        <end position="185"/>
    </location>
</feature>
<dbReference type="PIR" id="C71112">
    <property type="entry name" value="C71112"/>
</dbReference>
<protein>
    <recommendedName>
        <fullName evidence="1">Gins51 C-terminal domain-containing protein</fullName>
    </recommendedName>
</protein>